<name>A0A1T0B260_9PAST</name>
<organism evidence="1 2">
    <name type="scientific">[Haemophilus] felis</name>
    <dbReference type="NCBI Taxonomy" id="123822"/>
    <lineage>
        <taxon>Bacteria</taxon>
        <taxon>Pseudomonadati</taxon>
        <taxon>Pseudomonadota</taxon>
        <taxon>Gammaproteobacteria</taxon>
        <taxon>Pasteurellales</taxon>
        <taxon>Pasteurellaceae</taxon>
    </lineage>
</organism>
<dbReference type="OrthoDB" id="6464220at2"/>
<protein>
    <recommendedName>
        <fullName evidence="3">DUF4054 domain-containing protein</fullName>
    </recommendedName>
</protein>
<accession>A0A1T0B260</accession>
<comment type="caution">
    <text evidence="1">The sequence shown here is derived from an EMBL/GenBank/DDBJ whole genome shotgun (WGS) entry which is preliminary data.</text>
</comment>
<dbReference type="InterPro" id="IPR025127">
    <property type="entry name" value="DUF4054"/>
</dbReference>
<dbReference type="Proteomes" id="UP000190023">
    <property type="component" value="Unassembled WGS sequence"/>
</dbReference>
<evidence type="ECO:0000313" key="2">
    <source>
        <dbReference type="Proteomes" id="UP000190023"/>
    </source>
</evidence>
<evidence type="ECO:0008006" key="3">
    <source>
        <dbReference type="Google" id="ProtNLM"/>
    </source>
</evidence>
<sequence length="119" mass="13164">MPLPQRFLARYPEFEETDSEKIGLFVEDAKAEISEKHWGRLYERGVMALAAHLLALNKQAQHSQGGAIRPVSAESAGELSASYAMSIATSSLDEFYQTTAYGQEFLRLRKLVGVGVMVV</sequence>
<gene>
    <name evidence="1" type="ORF">B0188_05735</name>
</gene>
<dbReference type="STRING" id="123822.B0188_05735"/>
<evidence type="ECO:0000313" key="1">
    <source>
        <dbReference type="EMBL" id="OOS04162.1"/>
    </source>
</evidence>
<dbReference type="Pfam" id="PF13262">
    <property type="entry name" value="DUF4054"/>
    <property type="match status" value="1"/>
</dbReference>
<reference evidence="1 2" key="1">
    <citation type="submission" date="2017-02" db="EMBL/GenBank/DDBJ databases">
        <title>Draft genome sequence of Haemophilus felis CCUG 31170 type strain.</title>
        <authorList>
            <person name="Engstrom-Jakobsson H."/>
            <person name="Salva-Serra F."/>
            <person name="Thorell K."/>
            <person name="Gonzales-Siles L."/>
            <person name="Karlsson R."/>
            <person name="Boulund F."/>
            <person name="Engstrand L."/>
            <person name="Kristiansson E."/>
            <person name="Moore E."/>
        </authorList>
    </citation>
    <scope>NUCLEOTIDE SEQUENCE [LARGE SCALE GENOMIC DNA]</scope>
    <source>
        <strain evidence="1 2">CCUG 31170</strain>
    </source>
</reference>
<keyword evidence="2" id="KW-1185">Reference proteome</keyword>
<dbReference type="AlphaFoldDB" id="A0A1T0B260"/>
<dbReference type="EMBL" id="MUYB01000021">
    <property type="protein sequence ID" value="OOS04162.1"/>
    <property type="molecule type" value="Genomic_DNA"/>
</dbReference>
<proteinExistence type="predicted"/>